<name>A0A381X8U5_9ZZZZ</name>
<organism evidence="2">
    <name type="scientific">marine metagenome</name>
    <dbReference type="NCBI Taxonomy" id="408172"/>
    <lineage>
        <taxon>unclassified sequences</taxon>
        <taxon>metagenomes</taxon>
        <taxon>ecological metagenomes</taxon>
    </lineage>
</organism>
<reference evidence="2" key="1">
    <citation type="submission" date="2018-05" db="EMBL/GenBank/DDBJ databases">
        <authorList>
            <person name="Lanie J.A."/>
            <person name="Ng W.-L."/>
            <person name="Kazmierczak K.M."/>
            <person name="Andrzejewski T.M."/>
            <person name="Davidsen T.M."/>
            <person name="Wayne K.J."/>
            <person name="Tettelin H."/>
            <person name="Glass J.I."/>
            <person name="Rusch D."/>
            <person name="Podicherti R."/>
            <person name="Tsui H.-C.T."/>
            <person name="Winkler M.E."/>
        </authorList>
    </citation>
    <scope>NUCLEOTIDE SEQUENCE</scope>
</reference>
<proteinExistence type="predicted"/>
<accession>A0A381X8U5</accession>
<gene>
    <name evidence="2" type="ORF">METZ01_LOCUS114039</name>
</gene>
<dbReference type="EMBL" id="UINC01014328">
    <property type="protein sequence ID" value="SVA61185.1"/>
    <property type="molecule type" value="Genomic_DNA"/>
</dbReference>
<dbReference type="AlphaFoldDB" id="A0A381X8U5"/>
<evidence type="ECO:0000313" key="2">
    <source>
        <dbReference type="EMBL" id="SVA61185.1"/>
    </source>
</evidence>
<feature type="region of interest" description="Disordered" evidence="1">
    <location>
        <begin position="1"/>
        <end position="29"/>
    </location>
</feature>
<feature type="non-terminal residue" evidence="2">
    <location>
        <position position="29"/>
    </location>
</feature>
<evidence type="ECO:0000256" key="1">
    <source>
        <dbReference type="SAM" id="MobiDB-lite"/>
    </source>
</evidence>
<protein>
    <submittedName>
        <fullName evidence="2">Uncharacterized protein</fullName>
    </submittedName>
</protein>
<sequence length="29" mass="2919">PPPSAISSVSTIANRIQKPANLSPGSSKN</sequence>
<feature type="compositionally biased region" description="Polar residues" evidence="1">
    <location>
        <begin position="1"/>
        <end position="14"/>
    </location>
</feature>
<feature type="non-terminal residue" evidence="2">
    <location>
        <position position="1"/>
    </location>
</feature>